<dbReference type="Pfam" id="PF05401">
    <property type="entry name" value="NodS"/>
    <property type="match status" value="1"/>
</dbReference>
<comment type="caution">
    <text evidence="1">The sequence shown here is derived from an EMBL/GenBank/DDBJ whole genome shotgun (WGS) entry which is preliminary data.</text>
</comment>
<dbReference type="GO" id="GO:0009312">
    <property type="term" value="P:oligosaccharide biosynthetic process"/>
    <property type="evidence" value="ECO:0007669"/>
    <property type="project" value="InterPro"/>
</dbReference>
<dbReference type="InterPro" id="IPR029063">
    <property type="entry name" value="SAM-dependent_MTases_sf"/>
</dbReference>
<dbReference type="Gene3D" id="3.40.50.150">
    <property type="entry name" value="Vaccinia Virus protein VP39"/>
    <property type="match status" value="1"/>
</dbReference>
<dbReference type="InterPro" id="IPR008715">
    <property type="entry name" value="SAM-MeTfrase_NodS-like"/>
</dbReference>
<proteinExistence type="predicted"/>
<accession>K6WA06</accession>
<gene>
    <name evidence="1" type="ORF">AUCHE_16_00860</name>
</gene>
<organism evidence="1 2">
    <name type="scientific">Austwickia chelonae NBRC 105200</name>
    <dbReference type="NCBI Taxonomy" id="1184607"/>
    <lineage>
        <taxon>Bacteria</taxon>
        <taxon>Bacillati</taxon>
        <taxon>Actinomycetota</taxon>
        <taxon>Actinomycetes</taxon>
        <taxon>Micrococcales</taxon>
        <taxon>Dermatophilaceae</taxon>
        <taxon>Austwickia</taxon>
    </lineage>
</organism>
<dbReference type="CDD" id="cd02440">
    <property type="entry name" value="AdoMet_MTases"/>
    <property type="match status" value="1"/>
</dbReference>
<dbReference type="eggNOG" id="COG0500">
    <property type="taxonomic scope" value="Bacteria"/>
</dbReference>
<protein>
    <recommendedName>
        <fullName evidence="3">Methyltransferase</fullName>
    </recommendedName>
</protein>
<dbReference type="GO" id="GO:0008757">
    <property type="term" value="F:S-adenosylmethionine-dependent methyltransferase activity"/>
    <property type="evidence" value="ECO:0007669"/>
    <property type="project" value="InterPro"/>
</dbReference>
<sequence length="207" mass="22834">MNDRSTAVAPVDRLDFDALYTGDSDPWEVGSSWYEQRKIDVVLACLRRARYRQAWDAGCGTGHLAARLADRCEQVSATDASPVAAALAAARTEDMPRVGCGVSVLPECPGFERAPDLIVLSEVLYYLDGDDRRATYDMVDRVAAPDGDVVGVHWWPQDEAYQVPGVQAHRELGEALTGRGWSRVVTHTDEEFLVAVWSRSLPEQVGR</sequence>
<evidence type="ECO:0000313" key="1">
    <source>
        <dbReference type="EMBL" id="GAB78667.1"/>
    </source>
</evidence>
<name>K6WA06_9MICO</name>
<reference evidence="1 2" key="1">
    <citation type="submission" date="2012-08" db="EMBL/GenBank/DDBJ databases">
        <title>Whole genome shotgun sequence of Austwickia chelonae NBRC 105200.</title>
        <authorList>
            <person name="Yoshida I."/>
            <person name="Hosoyama A."/>
            <person name="Tsuchikane K."/>
            <person name="Katsumata H."/>
            <person name="Ando Y."/>
            <person name="Ohji S."/>
            <person name="Hamada M."/>
            <person name="Tamura T."/>
            <person name="Yamazoe A."/>
            <person name="Yamazaki S."/>
            <person name="Fujita N."/>
        </authorList>
    </citation>
    <scope>NUCLEOTIDE SEQUENCE [LARGE SCALE GENOMIC DNA]</scope>
    <source>
        <strain evidence="1 2">NBRC 105200</strain>
    </source>
</reference>
<keyword evidence="2" id="KW-1185">Reference proteome</keyword>
<evidence type="ECO:0000313" key="2">
    <source>
        <dbReference type="Proteomes" id="UP000008495"/>
    </source>
</evidence>
<dbReference type="RefSeq" id="WP_006503424.1">
    <property type="nucleotide sequence ID" value="NZ_BAGZ01000016.1"/>
</dbReference>
<dbReference type="Proteomes" id="UP000008495">
    <property type="component" value="Unassembled WGS sequence"/>
</dbReference>
<dbReference type="EMBL" id="BAGZ01000016">
    <property type="protein sequence ID" value="GAB78667.1"/>
    <property type="molecule type" value="Genomic_DNA"/>
</dbReference>
<dbReference type="STRING" id="100225.SAMN05421595_2321"/>
<evidence type="ECO:0008006" key="3">
    <source>
        <dbReference type="Google" id="ProtNLM"/>
    </source>
</evidence>
<dbReference type="AlphaFoldDB" id="K6WA06"/>
<dbReference type="SUPFAM" id="SSF53335">
    <property type="entry name" value="S-adenosyl-L-methionine-dependent methyltransferases"/>
    <property type="match status" value="1"/>
</dbReference>